<dbReference type="AlphaFoldDB" id="Q32995"/>
<evidence type="ECO:0000313" key="1">
    <source>
        <dbReference type="EMBL" id="BAA04443.1"/>
    </source>
</evidence>
<dbReference type="RefSeq" id="NP_042488.1">
    <property type="nucleotide sequence ID" value="NC_001631.1"/>
</dbReference>
<organism evidence="1">
    <name type="scientific">Pinus thunbergii</name>
    <name type="common">Japanese black pine</name>
    <name type="synonym">Pinus thunbergiana</name>
    <dbReference type="NCBI Taxonomy" id="3350"/>
    <lineage>
        <taxon>Eukaryota</taxon>
        <taxon>Viridiplantae</taxon>
        <taxon>Streptophyta</taxon>
        <taxon>Embryophyta</taxon>
        <taxon>Tracheophyta</taxon>
        <taxon>Spermatophyta</taxon>
        <taxon>Pinopsida</taxon>
        <taxon>Pinidae</taxon>
        <taxon>Conifers I</taxon>
        <taxon>Pinales</taxon>
        <taxon>Pinaceae</taxon>
        <taxon>Pinus</taxon>
        <taxon>Pinus subgen. Pinus</taxon>
    </lineage>
</organism>
<dbReference type="EMBL" id="D17510">
    <property type="protein sequence ID" value="BAA04443.1"/>
    <property type="molecule type" value="Genomic_DNA"/>
</dbReference>
<keyword evidence="1" id="KW-0150">Chloroplast</keyword>
<reference evidence="1" key="1">
    <citation type="journal article" date="1993" name="Mol. Gen. Genet.">
        <title>Chloroplast DNA of black pine retains a residual inverted repeat lacking rRNA genes: nucleotide sequences of trnQ, trnK, psbA, trnI and trnH and the absence of rps16.</title>
        <authorList>
            <person name="Tsudzuki J."/>
            <person name="Nakashima K."/>
            <person name="Tsudzuki T."/>
            <person name="Hiratsuka J."/>
            <person name="Shibata M."/>
            <person name="Wakasugi T."/>
            <person name="Sugiura M."/>
        </authorList>
    </citation>
    <scope>NUCLEOTIDE SEQUENCE</scope>
</reference>
<keyword evidence="1" id="KW-0934">Plastid</keyword>
<proteinExistence type="predicted"/>
<protein>
    <submittedName>
        <fullName evidence="1">ORF64c</fullName>
    </submittedName>
</protein>
<dbReference type="PIR" id="T07567">
    <property type="entry name" value="T07567"/>
</dbReference>
<name>Q32995_PINTH</name>
<dbReference type="GeneID" id="1457613"/>
<sequence length="64" mass="7807">MVHIIILIRSVRPFKKKWSDSSYLLGRTSGFNLWQNMIRDVESFHIDETERTDWFNFCHILKLH</sequence>
<geneLocation type="chloroplast" evidence="1"/>
<reference evidence="1" key="2">
    <citation type="journal article" date="1994" name="Curr. Genet.">
        <title>A new gene encoding tRNA(Pro) (GGG) is present in the chloroplast genome of black pine: a compilation of 32 tRNA genes from black pine chloroplasts.</title>
        <authorList>
            <person name="Tsudzuki J."/>
            <person name="Ito S."/>
            <person name="Tsudzuki T."/>
            <person name="Wakasugi T."/>
            <person name="Sugiura M."/>
        </authorList>
    </citation>
    <scope>NUCLEOTIDE SEQUENCE</scope>
</reference>
<reference evidence="1" key="3">
    <citation type="journal article" date="1994" name="Proc. Natl. Acad. Sci. U.S.A.">
        <title>Loss of all ndh genes as determined by sequencing the entire chloroplast genome of the black pine Pinus thunbergii.</title>
        <authorList>
            <person name="Wakasugi T."/>
            <person name="Tsudzuki J."/>
            <person name="Ito S."/>
            <person name="Nakashima K."/>
            <person name="Tsudzuki T."/>
            <person name="Sugiura M."/>
        </authorList>
    </citation>
    <scope>NUCLEOTIDE SEQUENCE</scope>
</reference>
<accession>Q32995</accession>